<reference evidence="1 2" key="1">
    <citation type="journal article" date="2019" name="Nat. Ecol. Evol.">
        <title>Megaphylogeny resolves global patterns of mushroom evolution.</title>
        <authorList>
            <person name="Varga T."/>
            <person name="Krizsan K."/>
            <person name="Foldi C."/>
            <person name="Dima B."/>
            <person name="Sanchez-Garcia M."/>
            <person name="Sanchez-Ramirez S."/>
            <person name="Szollosi G.J."/>
            <person name="Szarkandi J.G."/>
            <person name="Papp V."/>
            <person name="Albert L."/>
            <person name="Andreopoulos W."/>
            <person name="Angelini C."/>
            <person name="Antonin V."/>
            <person name="Barry K.W."/>
            <person name="Bougher N.L."/>
            <person name="Buchanan P."/>
            <person name="Buyck B."/>
            <person name="Bense V."/>
            <person name="Catcheside P."/>
            <person name="Chovatia M."/>
            <person name="Cooper J."/>
            <person name="Damon W."/>
            <person name="Desjardin D."/>
            <person name="Finy P."/>
            <person name="Geml J."/>
            <person name="Haridas S."/>
            <person name="Hughes K."/>
            <person name="Justo A."/>
            <person name="Karasinski D."/>
            <person name="Kautmanova I."/>
            <person name="Kiss B."/>
            <person name="Kocsube S."/>
            <person name="Kotiranta H."/>
            <person name="LaButti K.M."/>
            <person name="Lechner B.E."/>
            <person name="Liimatainen K."/>
            <person name="Lipzen A."/>
            <person name="Lukacs Z."/>
            <person name="Mihaltcheva S."/>
            <person name="Morgado L.N."/>
            <person name="Niskanen T."/>
            <person name="Noordeloos M.E."/>
            <person name="Ohm R.A."/>
            <person name="Ortiz-Santana B."/>
            <person name="Ovrebo C."/>
            <person name="Racz N."/>
            <person name="Riley R."/>
            <person name="Savchenko A."/>
            <person name="Shiryaev A."/>
            <person name="Soop K."/>
            <person name="Spirin V."/>
            <person name="Szebenyi C."/>
            <person name="Tomsovsky M."/>
            <person name="Tulloss R.E."/>
            <person name="Uehling J."/>
            <person name="Grigoriev I.V."/>
            <person name="Vagvolgyi C."/>
            <person name="Papp T."/>
            <person name="Martin F.M."/>
            <person name="Miettinen O."/>
            <person name="Hibbett D.S."/>
            <person name="Nagy L.G."/>
        </authorList>
    </citation>
    <scope>NUCLEOTIDE SEQUENCE [LARGE SCALE GENOMIC DNA]</scope>
    <source>
        <strain evidence="1 2">NL-1719</strain>
    </source>
</reference>
<organism evidence="1 2">
    <name type="scientific">Pluteus cervinus</name>
    <dbReference type="NCBI Taxonomy" id="181527"/>
    <lineage>
        <taxon>Eukaryota</taxon>
        <taxon>Fungi</taxon>
        <taxon>Dikarya</taxon>
        <taxon>Basidiomycota</taxon>
        <taxon>Agaricomycotina</taxon>
        <taxon>Agaricomycetes</taxon>
        <taxon>Agaricomycetidae</taxon>
        <taxon>Agaricales</taxon>
        <taxon>Pluteineae</taxon>
        <taxon>Pluteaceae</taxon>
        <taxon>Pluteus</taxon>
    </lineage>
</organism>
<accession>A0ACD3A7N4</accession>
<dbReference type="EMBL" id="ML208636">
    <property type="protein sequence ID" value="TFK61695.1"/>
    <property type="molecule type" value="Genomic_DNA"/>
</dbReference>
<evidence type="ECO:0000313" key="2">
    <source>
        <dbReference type="Proteomes" id="UP000308600"/>
    </source>
</evidence>
<proteinExistence type="predicted"/>
<protein>
    <submittedName>
        <fullName evidence="1">Uncharacterized protein</fullName>
    </submittedName>
</protein>
<sequence length="203" mass="22640">MHNTAILEDNFTVCIARCPNLLSLALWTNQEPYCPALVENLLRVGLKYLSFDIDPFIGALAEHGQTLPIPFPTVTHLELIGEVNEVNLRQVKAYFPALTHLAITGLVSNSISVLRDALNIFGRQLKALIWYQCTPGTSRTRTDEPPRAARTSEYTAEEDPRIVILWYGWSFVNTWREGVTGGLGIWMTADEAVRARLAGAVET</sequence>
<evidence type="ECO:0000313" key="1">
    <source>
        <dbReference type="EMBL" id="TFK61695.1"/>
    </source>
</evidence>
<dbReference type="Proteomes" id="UP000308600">
    <property type="component" value="Unassembled WGS sequence"/>
</dbReference>
<keyword evidence="2" id="KW-1185">Reference proteome</keyword>
<name>A0ACD3A7N4_9AGAR</name>
<gene>
    <name evidence="1" type="ORF">BDN72DRAFT_965015</name>
</gene>